<protein>
    <recommendedName>
        <fullName evidence="2">Protein kinase domain-containing protein</fullName>
    </recommendedName>
</protein>
<dbReference type="InterPro" id="IPR050767">
    <property type="entry name" value="Sel1_AlgK"/>
</dbReference>
<dbReference type="InterPro" id="IPR000719">
    <property type="entry name" value="Prot_kinase_dom"/>
</dbReference>
<dbReference type="PROSITE" id="PS00108">
    <property type="entry name" value="PROTEIN_KINASE_ST"/>
    <property type="match status" value="1"/>
</dbReference>
<dbReference type="SUPFAM" id="SSF56112">
    <property type="entry name" value="Protein kinase-like (PK-like)"/>
    <property type="match status" value="1"/>
</dbReference>
<dbReference type="InterPro" id="IPR011009">
    <property type="entry name" value="Kinase-like_dom_sf"/>
</dbReference>
<dbReference type="Pfam" id="PF08238">
    <property type="entry name" value="Sel1"/>
    <property type="match status" value="6"/>
</dbReference>
<dbReference type="SMART" id="SM00220">
    <property type="entry name" value="S_TKc"/>
    <property type="match status" value="1"/>
</dbReference>
<gene>
    <name evidence="3" type="ORF">M9Y10_040399</name>
</gene>
<dbReference type="InterPro" id="IPR011990">
    <property type="entry name" value="TPR-like_helical_dom_sf"/>
</dbReference>
<dbReference type="InterPro" id="IPR006597">
    <property type="entry name" value="Sel1-like"/>
</dbReference>
<dbReference type="PROSITE" id="PS50011">
    <property type="entry name" value="PROTEIN_KINASE_DOM"/>
    <property type="match status" value="1"/>
</dbReference>
<dbReference type="InterPro" id="IPR008271">
    <property type="entry name" value="Ser/Thr_kinase_AS"/>
</dbReference>
<organism evidence="3 4">
    <name type="scientific">Tritrichomonas musculus</name>
    <dbReference type="NCBI Taxonomy" id="1915356"/>
    <lineage>
        <taxon>Eukaryota</taxon>
        <taxon>Metamonada</taxon>
        <taxon>Parabasalia</taxon>
        <taxon>Tritrichomonadida</taxon>
        <taxon>Tritrichomonadidae</taxon>
        <taxon>Tritrichomonas</taxon>
    </lineage>
</organism>
<dbReference type="SUPFAM" id="SSF81901">
    <property type="entry name" value="HCP-like"/>
    <property type="match status" value="2"/>
</dbReference>
<feature type="domain" description="Protein kinase" evidence="2">
    <location>
        <begin position="193"/>
        <end position="437"/>
    </location>
</feature>
<keyword evidence="4" id="KW-1185">Reference proteome</keyword>
<evidence type="ECO:0000313" key="4">
    <source>
        <dbReference type="Proteomes" id="UP001470230"/>
    </source>
</evidence>
<comment type="caution">
    <text evidence="3">The sequence shown here is derived from an EMBL/GenBank/DDBJ whole genome shotgun (WGS) entry which is preliminary data.</text>
</comment>
<sequence length="1240" mass="145628">MLFLQKLREKDIRIKNSGLDNYIKRKEFSFLPVTEILTFEKYQIIFQNIQHSELIIINYFNELNQKPEDGYFVAAFKDTILIVSQSNLNFLHNILVANPKLKFIFNSDSVKDNFNNNINIQYDEGNYQLNNYKDVIENFKKELALKNQPKELIWGQIIECISVYLILNSYKKASKRINDDQIQIRDDIDESEYIKLKQLGNTTTNSIDLIYHIENELLLVVKYQSCLDKERCLAEREIENYKKLNYPLFPKFFGTNDKGHIFIEYIKGQTLSEIKKLNLKYDDKIKILFDIAKSLTYLHLNDLVYRDLKPNNVIITDEKVPVLIDFDRLINCDSIDQSENTIYWGDFLAPELADGSSTIRYENDVFSFGKMIYYVLFEKKPKDDVKEEDFGSYQNFFDFYSMCTEQYKERPPIILFLFNQLKNCRDLIQELPNNLYFAVENGKIMPTYKTTNDQYLLSMFSIIYQSYGYKIISLGFLIQSTVERSRLYFYLLNSIFKEEGYDQISTDDYESIKQLFEYNFYSGLIYLEIDVLKAIEHLNIAVENNFEGARVLLSFFYYDGVIVDNYVFKASLNVEIEKECISLFGIFYLSNIQKINIPDIFPINEYFQIYFKSLKKDEKFFLDKGINYIIKSASKGDDNASNFISFLFLISISPDNQELMSDIQFYEFAQKILEKLKDYGMFDTIMSALKSFASKCPQIASFLCYYYLFQNFDLQKAIQYGKIADRNDNNLNFVLGFIYFLRALIVDDPYFSFKDVNILIGLCRSVLKKIIYSDPKGFDDIFNFIQNIFKSISNIQNDKSAAEYFLKAASKDESYKGISSFLLAMLNKQTDFNMVSEYYKNFPPDLGLSEEYFKAALIMNCESIIGDRNRLDKAIEYMIEGANKHDVICNYCLGLIYKKGLLIFYKPNLDRSIKYLTFSADRLNIQAHYELAVQYEQKGKEKGNISEIKKALDHYVYAAKNGNSDAQYVVGLYYLTGKHFYQDIKKGIVFLKNSFNNKNADAIFALGYLYLVGCESEIEQDIDKSVCYFKEGSNRDHLYSKNNLGIIYKNGYAKGFKKNLNNAIEYFQEAIKLYKYYDCPVERYNLAHIFLYNYNNKDKIQEAIKLLVRSSKRFMKSKDLLCIALIRKYGQDISPINIQNEIKNAMESKFFLVPEELSEEIWYKINKENWFDKFNAKNEEFRNIDYCYEFPSLQPFISNNILKGTKKIEAPKPNPKVKEINEEFKDGLSNLEENLPALEK</sequence>
<evidence type="ECO:0000256" key="1">
    <source>
        <dbReference type="ARBA" id="ARBA00038101"/>
    </source>
</evidence>
<dbReference type="Proteomes" id="UP001470230">
    <property type="component" value="Unassembled WGS sequence"/>
</dbReference>
<dbReference type="Gene3D" id="1.10.510.10">
    <property type="entry name" value="Transferase(Phosphotransferase) domain 1"/>
    <property type="match status" value="1"/>
</dbReference>
<evidence type="ECO:0000259" key="2">
    <source>
        <dbReference type="PROSITE" id="PS50011"/>
    </source>
</evidence>
<reference evidence="3 4" key="1">
    <citation type="submission" date="2024-04" db="EMBL/GenBank/DDBJ databases">
        <title>Tritrichomonas musculus Genome.</title>
        <authorList>
            <person name="Alves-Ferreira E."/>
            <person name="Grigg M."/>
            <person name="Lorenzi H."/>
            <person name="Galac M."/>
        </authorList>
    </citation>
    <scope>NUCLEOTIDE SEQUENCE [LARGE SCALE GENOMIC DNA]</scope>
    <source>
        <strain evidence="3 4">EAF2021</strain>
    </source>
</reference>
<dbReference type="PANTHER" id="PTHR11102:SF160">
    <property type="entry name" value="ERAD-ASSOCIATED E3 UBIQUITIN-PROTEIN LIGASE COMPONENT HRD3"/>
    <property type="match status" value="1"/>
</dbReference>
<name>A0ABR2GR44_9EUKA</name>
<dbReference type="EMBL" id="JAPFFF010000073">
    <property type="protein sequence ID" value="KAK8835847.1"/>
    <property type="molecule type" value="Genomic_DNA"/>
</dbReference>
<comment type="similarity">
    <text evidence="1">Belongs to the sel-1 family.</text>
</comment>
<dbReference type="PANTHER" id="PTHR11102">
    <property type="entry name" value="SEL-1-LIKE PROTEIN"/>
    <property type="match status" value="1"/>
</dbReference>
<dbReference type="Pfam" id="PF00069">
    <property type="entry name" value="Pkinase"/>
    <property type="match status" value="1"/>
</dbReference>
<accession>A0ABR2GR44</accession>
<dbReference type="SMART" id="SM00671">
    <property type="entry name" value="SEL1"/>
    <property type="match status" value="5"/>
</dbReference>
<dbReference type="Gene3D" id="1.25.40.10">
    <property type="entry name" value="Tetratricopeptide repeat domain"/>
    <property type="match status" value="2"/>
</dbReference>
<evidence type="ECO:0000313" key="3">
    <source>
        <dbReference type="EMBL" id="KAK8835847.1"/>
    </source>
</evidence>
<proteinExistence type="inferred from homology"/>